<feature type="compositionally biased region" description="Basic residues" evidence="13">
    <location>
        <begin position="51"/>
        <end position="60"/>
    </location>
</feature>
<reference evidence="16" key="2">
    <citation type="submission" date="2021-01" db="EMBL/GenBank/DDBJ databases">
        <authorList>
            <person name="Lovell J.T."/>
            <person name="Bentley N."/>
            <person name="Bhattarai G."/>
            <person name="Jenkins J.W."/>
            <person name="Sreedasyam A."/>
            <person name="Alarcon Y."/>
            <person name="Bock C."/>
            <person name="Boston L."/>
            <person name="Carlson J."/>
            <person name="Cervantes K."/>
            <person name="Clermont K."/>
            <person name="Krom N."/>
            <person name="Kubenka K."/>
            <person name="Mamidi S."/>
            <person name="Mattison C."/>
            <person name="Monteros M."/>
            <person name="Pisani C."/>
            <person name="Plott C."/>
            <person name="Rajasekar S."/>
            <person name="Rhein H.S."/>
            <person name="Rohla C."/>
            <person name="Song M."/>
            <person name="Hilaire R.S."/>
            <person name="Shu S."/>
            <person name="Wells L."/>
            <person name="Wang X."/>
            <person name="Webber J."/>
            <person name="Heerema R.J."/>
            <person name="Klein P."/>
            <person name="Conner P."/>
            <person name="Grauke L."/>
            <person name="Grimwood J."/>
            <person name="Schmutz J."/>
            <person name="Randall J.J."/>
        </authorList>
    </citation>
    <scope>NUCLEOTIDE SEQUENCE</scope>
    <source>
        <tissue evidence="16">Leaf</tissue>
    </source>
</reference>
<evidence type="ECO:0000313" key="15">
    <source>
        <dbReference type="EMBL" id="KAG6655242.1"/>
    </source>
</evidence>
<evidence type="ECO:0000256" key="13">
    <source>
        <dbReference type="SAM" id="MobiDB-lite"/>
    </source>
</evidence>
<evidence type="ECO:0000256" key="4">
    <source>
        <dbReference type="ARBA" id="ARBA00023155"/>
    </source>
</evidence>
<protein>
    <recommendedName>
        <fullName evidence="11">Homeobox-leucine zipper protein</fullName>
    </recommendedName>
    <alternativeName>
        <fullName evidence="11">HD-ZIP protein</fullName>
    </alternativeName>
    <alternativeName>
        <fullName evidence="11">Homeodomain transcription factor</fullName>
    </alternativeName>
</protein>
<name>A0A8T1QMM6_CARIL</name>
<evidence type="ECO:0000256" key="10">
    <source>
        <dbReference type="RuleBase" id="RU000682"/>
    </source>
</evidence>
<feature type="region of interest" description="Disordered" evidence="13">
    <location>
        <begin position="30"/>
        <end position="65"/>
    </location>
</feature>
<evidence type="ECO:0000259" key="14">
    <source>
        <dbReference type="PROSITE" id="PS50071"/>
    </source>
</evidence>
<proteinExistence type="inferred from homology"/>
<dbReference type="InterPro" id="IPR001356">
    <property type="entry name" value="HD"/>
</dbReference>
<dbReference type="EMBL" id="CM031829">
    <property type="protein sequence ID" value="KAG6714306.1"/>
    <property type="molecule type" value="Genomic_DNA"/>
</dbReference>
<evidence type="ECO:0000256" key="11">
    <source>
        <dbReference type="RuleBase" id="RU369038"/>
    </source>
</evidence>
<comment type="function">
    <text evidence="11">Transcription factor.</text>
</comment>
<dbReference type="CDD" id="cd00086">
    <property type="entry name" value="homeodomain"/>
    <property type="match status" value="1"/>
</dbReference>
<dbReference type="PANTHER" id="PTHR24326:SF620">
    <property type="entry name" value="HOMEOBOX-LEUCINE ZIPPER PROTEIN"/>
    <property type="match status" value="1"/>
</dbReference>
<dbReference type="InterPro" id="IPR009057">
    <property type="entry name" value="Homeodomain-like_sf"/>
</dbReference>
<dbReference type="EMBL" id="CM031813">
    <property type="protein sequence ID" value="KAG6655242.1"/>
    <property type="molecule type" value="Genomic_DNA"/>
</dbReference>
<accession>A0A8T1QMM6</accession>
<dbReference type="Pfam" id="PF02183">
    <property type="entry name" value="HALZ"/>
    <property type="match status" value="1"/>
</dbReference>
<dbReference type="GO" id="GO:0009414">
    <property type="term" value="P:response to water deprivation"/>
    <property type="evidence" value="ECO:0007669"/>
    <property type="project" value="UniProtKB-ARBA"/>
</dbReference>
<dbReference type="FunFam" id="1.10.10.60:FF:000293">
    <property type="entry name" value="Homeobox-leucine zipper protein ATHB-7"/>
    <property type="match status" value="1"/>
</dbReference>
<comment type="caution">
    <text evidence="15">The sequence shown here is derived from an EMBL/GenBank/DDBJ whole genome shotgun (WGS) entry which is preliminary data.</text>
</comment>
<dbReference type="Gene3D" id="1.10.10.60">
    <property type="entry name" value="Homeodomain-like"/>
    <property type="match status" value="1"/>
</dbReference>
<evidence type="ECO:0000256" key="3">
    <source>
        <dbReference type="ARBA" id="ARBA00023125"/>
    </source>
</evidence>
<dbReference type="GO" id="GO:0005634">
    <property type="term" value="C:nucleus"/>
    <property type="evidence" value="ECO:0007669"/>
    <property type="project" value="UniProtKB-SubCell"/>
</dbReference>
<evidence type="ECO:0000313" key="17">
    <source>
        <dbReference type="Proteomes" id="UP000811609"/>
    </source>
</evidence>
<dbReference type="GO" id="GO:0009737">
    <property type="term" value="P:response to abscisic acid"/>
    <property type="evidence" value="ECO:0007669"/>
    <property type="project" value="UniProtKB-ARBA"/>
</dbReference>
<dbReference type="PANTHER" id="PTHR24326">
    <property type="entry name" value="HOMEOBOX-LEUCINE ZIPPER PROTEIN"/>
    <property type="match status" value="1"/>
</dbReference>
<feature type="domain" description="Homeobox" evidence="14">
    <location>
        <begin position="53"/>
        <end position="113"/>
    </location>
</feature>
<feature type="DNA-binding region" description="Homeobox" evidence="9">
    <location>
        <begin position="55"/>
        <end position="114"/>
    </location>
</feature>
<organism evidence="15 17">
    <name type="scientific">Carya illinoinensis</name>
    <name type="common">Pecan</name>
    <dbReference type="NCBI Taxonomy" id="32201"/>
    <lineage>
        <taxon>Eukaryota</taxon>
        <taxon>Viridiplantae</taxon>
        <taxon>Streptophyta</taxon>
        <taxon>Embryophyta</taxon>
        <taxon>Tracheophyta</taxon>
        <taxon>Spermatophyta</taxon>
        <taxon>Magnoliopsida</taxon>
        <taxon>eudicotyledons</taxon>
        <taxon>Gunneridae</taxon>
        <taxon>Pentapetalae</taxon>
        <taxon>rosids</taxon>
        <taxon>fabids</taxon>
        <taxon>Fagales</taxon>
        <taxon>Juglandaceae</taxon>
        <taxon>Carya</taxon>
    </lineage>
</organism>
<evidence type="ECO:0000256" key="7">
    <source>
        <dbReference type="ARBA" id="ARBA00025748"/>
    </source>
</evidence>
<keyword evidence="17" id="KW-1185">Reference proteome</keyword>
<dbReference type="PROSITE" id="PS00027">
    <property type="entry name" value="HOMEOBOX_1"/>
    <property type="match status" value="1"/>
</dbReference>
<dbReference type="EMBL" id="CM031813">
    <property type="protein sequence ID" value="KAG6655243.1"/>
    <property type="molecule type" value="Genomic_DNA"/>
</dbReference>
<evidence type="ECO:0000256" key="12">
    <source>
        <dbReference type="SAM" id="Coils"/>
    </source>
</evidence>
<comment type="function">
    <text evidence="8">Probable transcription activator that may act as growth regulators in response to water deficit.</text>
</comment>
<dbReference type="GO" id="GO:0000976">
    <property type="term" value="F:transcription cis-regulatory region binding"/>
    <property type="evidence" value="ECO:0007669"/>
    <property type="project" value="UniProtKB-ARBA"/>
</dbReference>
<keyword evidence="5 11" id="KW-0804">Transcription</keyword>
<dbReference type="OrthoDB" id="6159439at2759"/>
<evidence type="ECO:0000256" key="9">
    <source>
        <dbReference type="PROSITE-ProRule" id="PRU00108"/>
    </source>
</evidence>
<dbReference type="InterPro" id="IPR017970">
    <property type="entry name" value="Homeobox_CS"/>
</dbReference>
<gene>
    <name evidence="15" type="ORF">CIPAW_05G202200</name>
    <name evidence="16" type="ORF">I3842_05G197400</name>
</gene>
<evidence type="ECO:0000256" key="6">
    <source>
        <dbReference type="ARBA" id="ARBA00023242"/>
    </source>
</evidence>
<evidence type="ECO:0000256" key="8">
    <source>
        <dbReference type="ARBA" id="ARBA00058361"/>
    </source>
</evidence>
<evidence type="ECO:0000256" key="1">
    <source>
        <dbReference type="ARBA" id="ARBA00004123"/>
    </source>
</evidence>
<comment type="similarity">
    <text evidence="7 11">Belongs to the HD-ZIP homeobox family. Class I subfamily.</text>
</comment>
<evidence type="ECO:0000256" key="2">
    <source>
        <dbReference type="ARBA" id="ARBA00023015"/>
    </source>
</evidence>
<dbReference type="SMART" id="SM00389">
    <property type="entry name" value="HOX"/>
    <property type="match status" value="1"/>
</dbReference>
<feature type="coiled-coil region" evidence="12">
    <location>
        <begin position="105"/>
        <end position="153"/>
    </location>
</feature>
<keyword evidence="2 11" id="KW-0805">Transcription regulation</keyword>
<dbReference type="PRINTS" id="PR00031">
    <property type="entry name" value="HTHREPRESSR"/>
</dbReference>
<dbReference type="Proteomes" id="UP000811609">
    <property type="component" value="Chromosome 5"/>
</dbReference>
<dbReference type="GO" id="GO:0045893">
    <property type="term" value="P:positive regulation of DNA-templated transcription"/>
    <property type="evidence" value="ECO:0007669"/>
    <property type="project" value="TreeGrafter"/>
</dbReference>
<dbReference type="InterPro" id="IPR000047">
    <property type="entry name" value="HTH_motif"/>
</dbReference>
<dbReference type="Proteomes" id="UP000811246">
    <property type="component" value="Chromosome 5"/>
</dbReference>
<dbReference type="Pfam" id="PF00046">
    <property type="entry name" value="Homeodomain"/>
    <property type="match status" value="1"/>
</dbReference>
<evidence type="ECO:0000313" key="16">
    <source>
        <dbReference type="EMBL" id="KAG6714306.1"/>
    </source>
</evidence>
<dbReference type="InterPro" id="IPR045224">
    <property type="entry name" value="HDZip_class_I_plant"/>
</dbReference>
<sequence length="249" mass="28533">MAERIFYHKHEFPSQLRNIAMEGSEHLYSPAVPEGRYENITSVQQPPLSTPRKRKNKNKGRFSDEQIKSLESTFESETRLEPRKKVQLAGELGLQPRQVAIWFQNRRARWKSKQIEQEYRTLRDNYENLASQFESLKKEKQSLLIQLQKLGDLLGKTDDGNGDSKGLEGINTVGRSDNVSNEIETKEKPRCSHEDKNDLGSFGEEGHGFLNVSEQHGPLASLEKLYSYDSGGLLDHSNCSSSYWLNSWT</sequence>
<dbReference type="PROSITE" id="PS50071">
    <property type="entry name" value="HOMEOBOX_2"/>
    <property type="match status" value="1"/>
</dbReference>
<dbReference type="GO" id="GO:0000981">
    <property type="term" value="F:DNA-binding transcription factor activity, RNA polymerase II-specific"/>
    <property type="evidence" value="ECO:0007669"/>
    <property type="project" value="UniProtKB-UniRule"/>
</dbReference>
<dbReference type="InterPro" id="IPR003106">
    <property type="entry name" value="Leu_zip_homeo"/>
</dbReference>
<keyword evidence="6 9" id="KW-0539">Nucleus</keyword>
<keyword evidence="12" id="KW-0175">Coiled coil</keyword>
<reference evidence="15" key="1">
    <citation type="submission" date="2020-12" db="EMBL/GenBank/DDBJ databases">
        <title>WGS assembly of Carya illinoinensis cv. Pawnee.</title>
        <authorList>
            <person name="Platts A."/>
            <person name="Shu S."/>
            <person name="Wright S."/>
            <person name="Barry K."/>
            <person name="Edger P."/>
            <person name="Pires J.C."/>
            <person name="Schmutz J."/>
        </authorList>
    </citation>
    <scope>NUCLEOTIDE SEQUENCE</scope>
    <source>
        <tissue evidence="15">Leaf</tissue>
    </source>
</reference>
<keyword evidence="3 9" id="KW-0238">DNA-binding</keyword>
<evidence type="ECO:0000256" key="5">
    <source>
        <dbReference type="ARBA" id="ARBA00023163"/>
    </source>
</evidence>
<keyword evidence="4 9" id="KW-0371">Homeobox</keyword>
<dbReference type="AlphaFoldDB" id="A0A8T1QMM6"/>
<dbReference type="SUPFAM" id="SSF46689">
    <property type="entry name" value="Homeodomain-like"/>
    <property type="match status" value="1"/>
</dbReference>
<comment type="subcellular location">
    <subcellularLocation>
        <location evidence="1 9 10">Nucleus</location>
    </subcellularLocation>
</comment>